<dbReference type="CDD" id="cd03801">
    <property type="entry name" value="GT4_PimA-like"/>
    <property type="match status" value="1"/>
</dbReference>
<evidence type="ECO:0000313" key="3">
    <source>
        <dbReference type="Proteomes" id="UP000216339"/>
    </source>
</evidence>
<gene>
    <name evidence="2" type="ORF">BSZ37_05685</name>
</gene>
<dbReference type="Gene3D" id="3.40.50.2000">
    <property type="entry name" value="Glycogen Phosphorylase B"/>
    <property type="match status" value="2"/>
</dbReference>
<name>A0A271IXJ5_9BACT</name>
<dbReference type="GO" id="GO:0016757">
    <property type="term" value="F:glycosyltransferase activity"/>
    <property type="evidence" value="ECO:0007669"/>
    <property type="project" value="UniProtKB-ARBA"/>
</dbReference>
<reference evidence="2 3" key="1">
    <citation type="submission" date="2016-11" db="EMBL/GenBank/DDBJ databases">
        <title>Study of marine rhodopsin-containing bacteria.</title>
        <authorList>
            <person name="Yoshizawa S."/>
            <person name="Kumagai Y."/>
            <person name="Kogure K."/>
        </authorList>
    </citation>
    <scope>NUCLEOTIDE SEQUENCE [LARGE SCALE GENOMIC DNA]</scope>
    <source>
        <strain evidence="2 3">SAORIC-28</strain>
    </source>
</reference>
<dbReference type="EMBL" id="MQWD01000001">
    <property type="protein sequence ID" value="PAP75966.1"/>
    <property type="molecule type" value="Genomic_DNA"/>
</dbReference>
<dbReference type="RefSeq" id="WP_095509610.1">
    <property type="nucleotide sequence ID" value="NZ_MQWD01000001.1"/>
</dbReference>
<keyword evidence="3" id="KW-1185">Reference proteome</keyword>
<dbReference type="OrthoDB" id="9787111at2"/>
<sequence length="416" mass="45519">MPTRILFLHNYYQQRGGEDESFESEVRLLKSRGHDVVVHTVHNDAVDGMSRLALAATPVWSRASYGTVRALLRQHRPDVLHCNNTFPLLSPSVYYAARAEGVPVVQHLRNYRLGCVNGLFFRDGHVCEDCLGARAPWRGVQHGCYRGSRAASAAVAAMVAVHRAAHTWTTMVDTYVTMTEFAKDKLVQSGLPADRIVVKPNFLDPVPAVGSGSGGYAVFAGRLSSEKGLQTLFEAWERLGGAIELKVIGDGPEAARVERAAAQVPGVSWLGRQPLERVHELMGEARLVVFPSEWFETFGRVAMESFAMGTPVVAADIGAVAELVDHGRTGLRFRPGDPESLAEQVGWALAHPDAWQAMRAEVRREFEARFTADATYETMVRIYERVTARPAVAPARRAAAAVGRPYVAPPVAVRGV</sequence>
<dbReference type="InterPro" id="IPR028098">
    <property type="entry name" value="Glyco_trans_4-like_N"/>
</dbReference>
<proteinExistence type="predicted"/>
<evidence type="ECO:0000313" key="2">
    <source>
        <dbReference type="EMBL" id="PAP75966.1"/>
    </source>
</evidence>
<dbReference type="PANTHER" id="PTHR45947:SF13">
    <property type="entry name" value="TRANSFERASE"/>
    <property type="match status" value="1"/>
</dbReference>
<dbReference type="Proteomes" id="UP000216339">
    <property type="component" value="Unassembled WGS sequence"/>
</dbReference>
<protein>
    <submittedName>
        <fullName evidence="2">Glycosyl transferase family 1</fullName>
    </submittedName>
</protein>
<keyword evidence="2" id="KW-0808">Transferase</keyword>
<dbReference type="SUPFAM" id="SSF53756">
    <property type="entry name" value="UDP-Glycosyltransferase/glycogen phosphorylase"/>
    <property type="match status" value="1"/>
</dbReference>
<organism evidence="2 3">
    <name type="scientific">Rubrivirga marina</name>
    <dbReference type="NCBI Taxonomy" id="1196024"/>
    <lineage>
        <taxon>Bacteria</taxon>
        <taxon>Pseudomonadati</taxon>
        <taxon>Rhodothermota</taxon>
        <taxon>Rhodothermia</taxon>
        <taxon>Rhodothermales</taxon>
        <taxon>Rubricoccaceae</taxon>
        <taxon>Rubrivirga</taxon>
    </lineage>
</organism>
<dbReference type="Pfam" id="PF13692">
    <property type="entry name" value="Glyco_trans_1_4"/>
    <property type="match status" value="1"/>
</dbReference>
<comment type="caution">
    <text evidence="2">The sequence shown here is derived from an EMBL/GenBank/DDBJ whole genome shotgun (WGS) entry which is preliminary data.</text>
</comment>
<dbReference type="PANTHER" id="PTHR45947">
    <property type="entry name" value="SULFOQUINOVOSYL TRANSFERASE SQD2"/>
    <property type="match status" value="1"/>
</dbReference>
<evidence type="ECO:0000259" key="1">
    <source>
        <dbReference type="Pfam" id="PF13579"/>
    </source>
</evidence>
<feature type="domain" description="Glycosyltransferase subfamily 4-like N-terminal" evidence="1">
    <location>
        <begin position="21"/>
        <end position="201"/>
    </location>
</feature>
<dbReference type="AlphaFoldDB" id="A0A271IXJ5"/>
<dbReference type="Pfam" id="PF13579">
    <property type="entry name" value="Glyco_trans_4_4"/>
    <property type="match status" value="1"/>
</dbReference>
<dbReference type="InterPro" id="IPR050194">
    <property type="entry name" value="Glycosyltransferase_grp1"/>
</dbReference>
<accession>A0A271IXJ5</accession>